<dbReference type="EMBL" id="GBXM01102327">
    <property type="protein sequence ID" value="JAH06250.1"/>
    <property type="molecule type" value="Transcribed_RNA"/>
</dbReference>
<evidence type="ECO:0000313" key="1">
    <source>
        <dbReference type="EMBL" id="JAH06250.1"/>
    </source>
</evidence>
<proteinExistence type="predicted"/>
<name>A0A0E9PQB7_ANGAN</name>
<sequence length="13" mass="1376">MIPSTPRPPLPAV</sequence>
<reference evidence="1" key="1">
    <citation type="submission" date="2014-11" db="EMBL/GenBank/DDBJ databases">
        <authorList>
            <person name="Amaro Gonzalez C."/>
        </authorList>
    </citation>
    <scope>NUCLEOTIDE SEQUENCE</scope>
</reference>
<organism evidence="1">
    <name type="scientific">Anguilla anguilla</name>
    <name type="common">European freshwater eel</name>
    <name type="synonym">Muraena anguilla</name>
    <dbReference type="NCBI Taxonomy" id="7936"/>
    <lineage>
        <taxon>Eukaryota</taxon>
        <taxon>Metazoa</taxon>
        <taxon>Chordata</taxon>
        <taxon>Craniata</taxon>
        <taxon>Vertebrata</taxon>
        <taxon>Euteleostomi</taxon>
        <taxon>Actinopterygii</taxon>
        <taxon>Neopterygii</taxon>
        <taxon>Teleostei</taxon>
        <taxon>Anguilliformes</taxon>
        <taxon>Anguillidae</taxon>
        <taxon>Anguilla</taxon>
    </lineage>
</organism>
<protein>
    <submittedName>
        <fullName evidence="1">Uncharacterized protein</fullName>
    </submittedName>
</protein>
<reference evidence="1" key="2">
    <citation type="journal article" date="2015" name="Fish Shellfish Immunol.">
        <title>Early steps in the European eel (Anguilla anguilla)-Vibrio vulnificus interaction in the gills: Role of the RtxA13 toxin.</title>
        <authorList>
            <person name="Callol A."/>
            <person name="Pajuelo D."/>
            <person name="Ebbesson L."/>
            <person name="Teles M."/>
            <person name="MacKenzie S."/>
            <person name="Amaro C."/>
        </authorList>
    </citation>
    <scope>NUCLEOTIDE SEQUENCE</scope>
</reference>
<accession>A0A0E9PQB7</accession>